<evidence type="ECO:0000313" key="1">
    <source>
        <dbReference type="Proteomes" id="UP000504637"/>
    </source>
</evidence>
<protein>
    <submittedName>
        <fullName evidence="2">Uncharacterized protein</fullName>
    </submittedName>
</protein>
<name>A0A6J3LZ47_9PEZI</name>
<gene>
    <name evidence="2" type="ORF">K489DRAFT_260667</name>
</gene>
<organism evidence="2">
    <name type="scientific">Dissoconium aciculare CBS 342.82</name>
    <dbReference type="NCBI Taxonomy" id="1314786"/>
    <lineage>
        <taxon>Eukaryota</taxon>
        <taxon>Fungi</taxon>
        <taxon>Dikarya</taxon>
        <taxon>Ascomycota</taxon>
        <taxon>Pezizomycotina</taxon>
        <taxon>Dothideomycetes</taxon>
        <taxon>Dothideomycetidae</taxon>
        <taxon>Mycosphaerellales</taxon>
        <taxon>Dissoconiaceae</taxon>
        <taxon>Dissoconium</taxon>
    </lineage>
</organism>
<dbReference type="AlphaFoldDB" id="A0A6J3LZ47"/>
<reference evidence="2" key="1">
    <citation type="submission" date="2020-01" db="EMBL/GenBank/DDBJ databases">
        <authorList>
            <consortium name="DOE Joint Genome Institute"/>
            <person name="Haridas S."/>
            <person name="Albert R."/>
            <person name="Binder M."/>
            <person name="Bloem J."/>
            <person name="Labutti K."/>
            <person name="Salamov A."/>
            <person name="Andreopoulos B."/>
            <person name="Baker S.E."/>
            <person name="Barry K."/>
            <person name="Bills G."/>
            <person name="Bluhm B.H."/>
            <person name="Cannon C."/>
            <person name="Castanera R."/>
            <person name="Culley D.E."/>
            <person name="Daum C."/>
            <person name="Ezra D."/>
            <person name="Gonzalez J.B."/>
            <person name="Henrissat B."/>
            <person name="Kuo A."/>
            <person name="Liang C."/>
            <person name="Lipzen A."/>
            <person name="Lutzoni F."/>
            <person name="Magnuson J."/>
            <person name="Mondo S."/>
            <person name="Nolan M."/>
            <person name="Ohm R."/>
            <person name="Pangilinan J."/>
            <person name="Park H.-J."/>
            <person name="Ramirez L."/>
            <person name="Alfaro M."/>
            <person name="Sun H."/>
            <person name="Tritt A."/>
            <person name="Yoshinaga Y."/>
            <person name="Zwiers L.-H."/>
            <person name="Turgeon B.G."/>
            <person name="Goodwin S.B."/>
            <person name="Spatafora J.W."/>
            <person name="Crous P.W."/>
            <person name="Grigoriev I.V."/>
        </authorList>
    </citation>
    <scope>NUCLEOTIDE SEQUENCE</scope>
    <source>
        <strain evidence="2">CBS 342.82</strain>
    </source>
</reference>
<reference evidence="2" key="2">
    <citation type="submission" date="2020-04" db="EMBL/GenBank/DDBJ databases">
        <authorList>
            <consortium name="NCBI Genome Project"/>
        </authorList>
    </citation>
    <scope>NUCLEOTIDE SEQUENCE</scope>
    <source>
        <strain evidence="2">CBS 342.82</strain>
    </source>
</reference>
<dbReference type="OrthoDB" id="3917213at2759"/>
<reference evidence="2" key="3">
    <citation type="submission" date="2025-08" db="UniProtKB">
        <authorList>
            <consortium name="RefSeq"/>
        </authorList>
    </citation>
    <scope>IDENTIFICATION</scope>
    <source>
        <strain evidence="2">CBS 342.82</strain>
    </source>
</reference>
<dbReference type="GeneID" id="54357841"/>
<dbReference type="Proteomes" id="UP000504637">
    <property type="component" value="Unplaced"/>
</dbReference>
<sequence length="264" mass="30971">MGTLVAAQPPYSVLYEQQQQWKWDDRYSIDIEFYADGQGRLRWQFEHTQILDSAFDWEISASSTAQGAGGAEASPADTQARHIGDFDMTLKLRGQPGHQYTSRAFEPKHFKISIEQGIFRSPKRAGREVQDLLRASGWEDYPGSWDRGLLPEDESPKWRWRYAYRLVFDKSPYPPEEEWVQPLQGRMRGMHGSHPEIMVEFVTQTLPESEFGKPAMNAAWQREMVRVWEEREHADIGRNRRAELHREHLARRSRMRFLPRKGTH</sequence>
<accession>A0A6J3LZ47</accession>
<proteinExistence type="predicted"/>
<evidence type="ECO:0000313" key="2">
    <source>
        <dbReference type="RefSeq" id="XP_033457964.1"/>
    </source>
</evidence>
<keyword evidence="1" id="KW-1185">Reference proteome</keyword>
<dbReference type="RefSeq" id="XP_033457964.1">
    <property type="nucleotide sequence ID" value="XM_033600041.1"/>
</dbReference>